<evidence type="ECO:0000256" key="2">
    <source>
        <dbReference type="SAM" id="SignalP"/>
    </source>
</evidence>
<sequence length="501" mass="52293">MLVQTALSALLPALALAAAPAPRLYLSPAPPRLSASSPPLALSAAQANAVLAHHLGAAHHVQLPLASGKVGREWEKALEDAPEHVVLEVPARIVVVLECGKAGCDDAIPADLASHPSLSLPSLPATSYLAAFSLHLHRLADSLGLDADSPAVRGLKELVSEGIKSVVGWQAWVGDELGSWIGWHDEPRKVKAAVEPEAISSGLFTDLDMLDSSAAQLILELEKLTSVADSMASSSSAGADSGPQGRAEAPKVLVMHLKGLKEIAAKHSRQSQTYQTASSLVKQTLTGLIASVDAHLATAEQARAKVVLLALPPHPTPLLRKRTPWLAPFESSQLAKRFGSSPRARALNAHVKRSVFSPRQDETPSAAAAAAPANGSSVIVPSGYTCFASEQEANDKTARCLGRGEPVRGITTRVEGAQGGECWVCKCGETVDDETGRRTRWKGEGCEKEDLSAPFTLLASTTLLLTVLVGGGIALLYAVGEDTLPGTLSAVSGMGGHAKRD</sequence>
<evidence type="ECO:0000313" key="4">
    <source>
        <dbReference type="EMBL" id="GJN91441.1"/>
    </source>
</evidence>
<name>A0AAV5GFU7_9BASI</name>
<dbReference type="AlphaFoldDB" id="A0AAV5GFU7"/>
<feature type="transmembrane region" description="Helical" evidence="1">
    <location>
        <begin position="455"/>
        <end position="479"/>
    </location>
</feature>
<proteinExistence type="predicted"/>
<keyword evidence="5" id="KW-1185">Reference proteome</keyword>
<dbReference type="GO" id="GO:0005783">
    <property type="term" value="C:endoplasmic reticulum"/>
    <property type="evidence" value="ECO:0007669"/>
    <property type="project" value="TreeGrafter"/>
</dbReference>
<protein>
    <recommendedName>
        <fullName evidence="3">Vacuolar sorting protein Vps3844 C-terminal domain-containing protein</fullName>
    </recommendedName>
</protein>
<dbReference type="Proteomes" id="UP001342314">
    <property type="component" value="Unassembled WGS sequence"/>
</dbReference>
<dbReference type="InterPro" id="IPR024382">
    <property type="entry name" value="Vps3844_C"/>
</dbReference>
<evidence type="ECO:0000313" key="5">
    <source>
        <dbReference type="Proteomes" id="UP001342314"/>
    </source>
</evidence>
<comment type="caution">
    <text evidence="4">The sequence shown here is derived from an EMBL/GenBank/DDBJ whole genome shotgun (WGS) entry which is preliminary data.</text>
</comment>
<evidence type="ECO:0000256" key="1">
    <source>
        <dbReference type="SAM" id="Phobius"/>
    </source>
</evidence>
<dbReference type="Pfam" id="PF12955">
    <property type="entry name" value="Vps3844_C"/>
    <property type="match status" value="1"/>
</dbReference>
<organism evidence="4 5">
    <name type="scientific">Rhodotorula paludigena</name>
    <dbReference type="NCBI Taxonomy" id="86838"/>
    <lineage>
        <taxon>Eukaryota</taxon>
        <taxon>Fungi</taxon>
        <taxon>Dikarya</taxon>
        <taxon>Basidiomycota</taxon>
        <taxon>Pucciniomycotina</taxon>
        <taxon>Microbotryomycetes</taxon>
        <taxon>Sporidiobolales</taxon>
        <taxon>Sporidiobolaceae</taxon>
        <taxon>Rhodotorula</taxon>
    </lineage>
</organism>
<dbReference type="PANTHER" id="PTHR36853">
    <property type="entry name" value="EXPRESSED PROTEIN"/>
    <property type="match status" value="1"/>
</dbReference>
<keyword evidence="2" id="KW-0732">Signal</keyword>
<dbReference type="InterPro" id="IPR053065">
    <property type="entry name" value="Archenteron_Induction-Rel"/>
</dbReference>
<dbReference type="EMBL" id="BQKY01000008">
    <property type="protein sequence ID" value="GJN91441.1"/>
    <property type="molecule type" value="Genomic_DNA"/>
</dbReference>
<keyword evidence="1" id="KW-0472">Membrane</keyword>
<feature type="domain" description="Vacuolar sorting protein Vps3844 C-terminal" evidence="3">
    <location>
        <begin position="386"/>
        <end position="490"/>
    </location>
</feature>
<accession>A0AAV5GFU7</accession>
<keyword evidence="1" id="KW-0812">Transmembrane</keyword>
<reference evidence="4 5" key="1">
    <citation type="submission" date="2021-12" db="EMBL/GenBank/DDBJ databases">
        <title>High titer production of polyol ester of fatty acids by Rhodotorula paludigena BS15 towards product separation-free biomass refinery.</title>
        <authorList>
            <person name="Mano J."/>
            <person name="Ono H."/>
            <person name="Tanaka T."/>
            <person name="Naito K."/>
            <person name="Sushida H."/>
            <person name="Ike M."/>
            <person name="Tokuyasu K."/>
            <person name="Kitaoka M."/>
        </authorList>
    </citation>
    <scope>NUCLEOTIDE SEQUENCE [LARGE SCALE GENOMIC DNA]</scope>
    <source>
        <strain evidence="4 5">BS15</strain>
    </source>
</reference>
<dbReference type="PANTHER" id="PTHR36853:SF1">
    <property type="entry name" value="DUF3844 DOMAIN-CONTAINING PROTEIN"/>
    <property type="match status" value="1"/>
</dbReference>
<gene>
    <name evidence="4" type="ORF">Rhopal_004464-T1</name>
</gene>
<feature type="chain" id="PRO_5043977661" description="Vacuolar sorting protein Vps3844 C-terminal domain-containing protein" evidence="2">
    <location>
        <begin position="18"/>
        <end position="501"/>
    </location>
</feature>
<keyword evidence="1" id="KW-1133">Transmembrane helix</keyword>
<evidence type="ECO:0000259" key="3">
    <source>
        <dbReference type="Pfam" id="PF12955"/>
    </source>
</evidence>
<feature type="signal peptide" evidence="2">
    <location>
        <begin position="1"/>
        <end position="17"/>
    </location>
</feature>